<dbReference type="Proteomes" id="UP000460290">
    <property type="component" value="Unassembled WGS sequence"/>
</dbReference>
<dbReference type="Pfam" id="PF16242">
    <property type="entry name" value="Pyrid_ox_like"/>
    <property type="match status" value="1"/>
</dbReference>
<feature type="domain" description="General stress protein FMN-binding split barrel" evidence="1">
    <location>
        <begin position="12"/>
        <end position="139"/>
    </location>
</feature>
<evidence type="ECO:0000313" key="3">
    <source>
        <dbReference type="Proteomes" id="UP000460290"/>
    </source>
</evidence>
<organism evidence="2 3">
    <name type="scientific">Pontixanthobacter aestiaquae</name>
    <dbReference type="NCBI Taxonomy" id="1509367"/>
    <lineage>
        <taxon>Bacteria</taxon>
        <taxon>Pseudomonadati</taxon>
        <taxon>Pseudomonadota</taxon>
        <taxon>Alphaproteobacteria</taxon>
        <taxon>Sphingomonadales</taxon>
        <taxon>Erythrobacteraceae</taxon>
        <taxon>Pontixanthobacter</taxon>
    </lineage>
</organism>
<sequence>MKYTEGNTAELKSKFWESLADSPFVFLQLDNDPDTAVPMTAQLDKDADSSIWFFTTKDSDLAKKGPTTATFASKDHDIFARFEGVLTEETSRERLNKHWSNFVEAWFPGGKDDPNMVMLRMDLGLADIWSGDQSMLTTAKMALGMDVRDDMKDKKVETAL</sequence>
<dbReference type="PANTHER" id="PTHR34818">
    <property type="entry name" value="PROTEIN BLI-3"/>
    <property type="match status" value="1"/>
</dbReference>
<accession>A0A844ZC96</accession>
<dbReference type="AlphaFoldDB" id="A0A844ZC96"/>
<dbReference type="InterPro" id="IPR038725">
    <property type="entry name" value="YdaG_split_barrel_FMN-bd"/>
</dbReference>
<comment type="caution">
    <text evidence="2">The sequence shown here is derived from an EMBL/GenBank/DDBJ whole genome shotgun (WGS) entry which is preliminary data.</text>
</comment>
<keyword evidence="3" id="KW-1185">Reference proteome</keyword>
<proteinExistence type="predicted"/>
<name>A0A844ZC96_9SPHN</name>
<dbReference type="InterPro" id="IPR052917">
    <property type="entry name" value="Stress-Dev_Protein"/>
</dbReference>
<dbReference type="Gene3D" id="2.30.110.10">
    <property type="entry name" value="Electron Transport, Fmn-binding Protein, Chain A"/>
    <property type="match status" value="1"/>
</dbReference>
<dbReference type="SUPFAM" id="SSF50475">
    <property type="entry name" value="FMN-binding split barrel"/>
    <property type="match status" value="1"/>
</dbReference>
<dbReference type="PANTHER" id="PTHR34818:SF1">
    <property type="entry name" value="PROTEIN BLI-3"/>
    <property type="match status" value="1"/>
</dbReference>
<dbReference type="EMBL" id="WTYZ01000001">
    <property type="protein sequence ID" value="MXO83449.1"/>
    <property type="molecule type" value="Genomic_DNA"/>
</dbReference>
<reference evidence="2 3" key="1">
    <citation type="submission" date="2019-12" db="EMBL/GenBank/DDBJ databases">
        <title>Genomic-based taxomic classification of the family Erythrobacteraceae.</title>
        <authorList>
            <person name="Xu L."/>
        </authorList>
    </citation>
    <scope>NUCLEOTIDE SEQUENCE [LARGE SCALE GENOMIC DNA]</scope>
    <source>
        <strain evidence="2 3">KCTC 42006</strain>
    </source>
</reference>
<evidence type="ECO:0000259" key="1">
    <source>
        <dbReference type="Pfam" id="PF16242"/>
    </source>
</evidence>
<gene>
    <name evidence="2" type="ORF">GRI35_08750</name>
</gene>
<dbReference type="RefSeq" id="WP_160613799.1">
    <property type="nucleotide sequence ID" value="NZ_JAUFQM010000001.1"/>
</dbReference>
<protein>
    <submittedName>
        <fullName evidence="2">General stress protein</fullName>
    </submittedName>
</protein>
<dbReference type="OrthoDB" id="1432662at2"/>
<evidence type="ECO:0000313" key="2">
    <source>
        <dbReference type="EMBL" id="MXO83449.1"/>
    </source>
</evidence>
<dbReference type="InterPro" id="IPR012349">
    <property type="entry name" value="Split_barrel_FMN-bd"/>
</dbReference>